<evidence type="ECO:0000256" key="3">
    <source>
        <dbReference type="ARBA" id="ARBA00022833"/>
    </source>
</evidence>
<keyword evidence="7" id="KW-1185">Reference proteome</keyword>
<accession>A0A7M7MAG4</accession>
<dbReference type="Gene3D" id="4.10.1130.20">
    <property type="match status" value="2"/>
</dbReference>
<keyword evidence="3" id="KW-0862">Zinc</keyword>
<name>A0A7M7MAG4_VARDE</name>
<dbReference type="InterPro" id="IPR007052">
    <property type="entry name" value="CS_dom"/>
</dbReference>
<dbReference type="InterPro" id="IPR008978">
    <property type="entry name" value="HSP20-like_chaperone"/>
</dbReference>
<dbReference type="PROSITE" id="PS51401">
    <property type="entry name" value="CHORD"/>
    <property type="match status" value="2"/>
</dbReference>
<evidence type="ECO:0000256" key="2">
    <source>
        <dbReference type="ARBA" id="ARBA00022737"/>
    </source>
</evidence>
<dbReference type="PROSITE" id="PS51203">
    <property type="entry name" value="CS"/>
    <property type="match status" value="1"/>
</dbReference>
<dbReference type="InterPro" id="IPR007051">
    <property type="entry name" value="CHORD_dom"/>
</dbReference>
<dbReference type="AlphaFoldDB" id="A0A7M7MAG4"/>
<dbReference type="GO" id="GO:0046872">
    <property type="term" value="F:metal ion binding"/>
    <property type="evidence" value="ECO:0007669"/>
    <property type="project" value="UniProtKB-KW"/>
</dbReference>
<dbReference type="EnsemblMetazoa" id="XM_022792068">
    <property type="protein sequence ID" value="XP_022647803"/>
    <property type="gene ID" value="LOC111244717"/>
</dbReference>
<sequence>MTKKLCYNKGCAQNFDENENKYDACRYHPGVPVFHDVYKGWSCCNKKTIDFTEFLNIKGCSVGPHSSVKPPETSKPKQNLHIDVPVAKEVRAPTTAMPRPSSSEKMIKLPFKVSEGLKPLLEKLNETADLKKERNIEVGQIPFGTQCKNSGCKTTFMGDHTNNETCYYHEGAPVFHEGMKYWSCCQRKTSDFAAFLDQEGCSSGKHVWFKQKITEQAVTCRYDWHQTGSDVVISVFAKTSIPDKSFVELNPVKCRIHLVFGAERNVFEKTIILGGIVDVASSSVNFFGSKVEIAMKKAEAVSWQHLVWNGPSDTLAGEEEKKELTKEMDNVSLDDVEVLVNQEAVEDAKKRLNMDGVNMGAGGSA</sequence>
<feature type="domain" description="CHORD" evidence="5">
    <location>
        <begin position="147"/>
        <end position="206"/>
    </location>
</feature>
<dbReference type="CTD" id="42874"/>
<dbReference type="InterPro" id="IPR039790">
    <property type="entry name" value="CHRD1"/>
</dbReference>
<protein>
    <recommendedName>
        <fullName evidence="8">Cysteine and histidine-rich domain-containing protein 1</fullName>
    </recommendedName>
</protein>
<dbReference type="PANTHER" id="PTHR46983:SF3">
    <property type="entry name" value="CHPADIPLOID STATE MAINTENANCE PROTEIN CHPA"/>
    <property type="match status" value="1"/>
</dbReference>
<evidence type="ECO:0000313" key="6">
    <source>
        <dbReference type="EnsemblMetazoa" id="XP_022647803"/>
    </source>
</evidence>
<evidence type="ECO:0000256" key="1">
    <source>
        <dbReference type="ARBA" id="ARBA00022723"/>
    </source>
</evidence>
<dbReference type="Gene3D" id="2.60.40.790">
    <property type="match status" value="1"/>
</dbReference>
<evidence type="ECO:0000259" key="5">
    <source>
        <dbReference type="PROSITE" id="PS51401"/>
    </source>
</evidence>
<evidence type="ECO:0008006" key="8">
    <source>
        <dbReference type="Google" id="ProtNLM"/>
    </source>
</evidence>
<dbReference type="SUPFAM" id="SSF49764">
    <property type="entry name" value="HSP20-like chaperones"/>
    <property type="match status" value="1"/>
</dbReference>
<dbReference type="Pfam" id="PF04968">
    <property type="entry name" value="CHORD"/>
    <property type="match status" value="2"/>
</dbReference>
<evidence type="ECO:0000259" key="4">
    <source>
        <dbReference type="PROSITE" id="PS51203"/>
    </source>
</evidence>
<dbReference type="Proteomes" id="UP000594260">
    <property type="component" value="Unplaced"/>
</dbReference>
<organism evidence="6 7">
    <name type="scientific">Varroa destructor</name>
    <name type="common">Honeybee mite</name>
    <dbReference type="NCBI Taxonomy" id="109461"/>
    <lineage>
        <taxon>Eukaryota</taxon>
        <taxon>Metazoa</taxon>
        <taxon>Ecdysozoa</taxon>
        <taxon>Arthropoda</taxon>
        <taxon>Chelicerata</taxon>
        <taxon>Arachnida</taxon>
        <taxon>Acari</taxon>
        <taxon>Parasitiformes</taxon>
        <taxon>Mesostigmata</taxon>
        <taxon>Gamasina</taxon>
        <taxon>Dermanyssoidea</taxon>
        <taxon>Varroidae</taxon>
        <taxon>Varroa</taxon>
    </lineage>
</organism>
<evidence type="ECO:0000313" key="7">
    <source>
        <dbReference type="Proteomes" id="UP000594260"/>
    </source>
</evidence>
<feature type="domain" description="CHORD" evidence="5">
    <location>
        <begin position="6"/>
        <end position="65"/>
    </location>
</feature>
<dbReference type="RefSeq" id="XP_022647803.1">
    <property type="nucleotide sequence ID" value="XM_022792068.1"/>
</dbReference>
<dbReference type="PANTHER" id="PTHR46983">
    <property type="entry name" value="CYSTEINE AND HISTIDINE-RICH DOMAIN-CONTAINING PROTEIN 1"/>
    <property type="match status" value="1"/>
</dbReference>
<proteinExistence type="predicted"/>
<dbReference type="Pfam" id="PF04969">
    <property type="entry name" value="CS"/>
    <property type="match status" value="1"/>
</dbReference>
<feature type="domain" description="CS" evidence="4">
    <location>
        <begin position="217"/>
        <end position="307"/>
    </location>
</feature>
<keyword evidence="2" id="KW-0677">Repeat</keyword>
<dbReference type="GeneID" id="111244717"/>
<reference evidence="6" key="1">
    <citation type="submission" date="2021-01" db="UniProtKB">
        <authorList>
            <consortium name="EnsemblMetazoa"/>
        </authorList>
    </citation>
    <scope>IDENTIFICATION</scope>
</reference>
<keyword evidence="1" id="KW-0479">Metal-binding</keyword>